<feature type="transmembrane region" description="Helical" evidence="1">
    <location>
        <begin position="165"/>
        <end position="189"/>
    </location>
</feature>
<evidence type="ECO:0000256" key="1">
    <source>
        <dbReference type="SAM" id="Phobius"/>
    </source>
</evidence>
<protein>
    <submittedName>
        <fullName evidence="2">Uncharacterized protein</fullName>
    </submittedName>
</protein>
<feature type="transmembrane region" description="Helical" evidence="1">
    <location>
        <begin position="90"/>
        <end position="116"/>
    </location>
</feature>
<keyword evidence="1" id="KW-0472">Membrane</keyword>
<keyword evidence="1" id="KW-1133">Transmembrane helix</keyword>
<feature type="transmembrane region" description="Helical" evidence="1">
    <location>
        <begin position="20"/>
        <end position="38"/>
    </location>
</feature>
<sequence length="264" mass="29508">MESDEKMKTLGVELKSRIDMLSTMIALPSVILYIFWSTMSKIDVVSTSSSKLVPISNYTSYLSAITSNIEFFEAVKVAQFAAFHSALTRLILSTFITGTILAALFIGEPISGGQIIIDVSLVGSKVNAIIKRTTPVVYYGGFLSIINVFIVTLSKHFGIFVQSRALLAIFISSFLAFIWGVVLTIFLTLIFKNQIYPVATGFVIIFLSMYSYSLRDVLMPSISLMYLMWSREFGTFSEYLLMGIFLEGIVAVSTLEIIKRREMY</sequence>
<dbReference type="AlphaFoldDB" id="A0A5C0XRB9"/>
<proteinExistence type="predicted"/>
<dbReference type="EMBL" id="CP023154">
    <property type="protein sequence ID" value="QEK79095.1"/>
    <property type="molecule type" value="Genomic_DNA"/>
</dbReference>
<evidence type="ECO:0000313" key="3">
    <source>
        <dbReference type="Proteomes" id="UP000324354"/>
    </source>
</evidence>
<gene>
    <name evidence="2" type="ORF">PFDSM3638_07340</name>
</gene>
<name>A0A5C0XRB9_PYRFU</name>
<feature type="transmembrane region" description="Helical" evidence="1">
    <location>
        <begin position="239"/>
        <end position="258"/>
    </location>
</feature>
<keyword evidence="1" id="KW-0812">Transmembrane</keyword>
<feature type="transmembrane region" description="Helical" evidence="1">
    <location>
        <begin position="195"/>
        <end position="218"/>
    </location>
</feature>
<organism evidence="2 3">
    <name type="scientific">Pyrococcus furiosus (strain ATCC 43587 / DSM 3638 / JCM 8422 / Vc1)</name>
    <dbReference type="NCBI Taxonomy" id="186497"/>
    <lineage>
        <taxon>Archaea</taxon>
        <taxon>Methanobacteriati</taxon>
        <taxon>Methanobacteriota</taxon>
        <taxon>Thermococci</taxon>
        <taxon>Thermococcales</taxon>
        <taxon>Thermococcaceae</taxon>
        <taxon>Pyrococcus</taxon>
    </lineage>
</organism>
<dbReference type="Proteomes" id="UP000324354">
    <property type="component" value="Chromosome"/>
</dbReference>
<evidence type="ECO:0000313" key="2">
    <source>
        <dbReference type="EMBL" id="QEK79095.1"/>
    </source>
</evidence>
<reference evidence="2 3" key="1">
    <citation type="submission" date="2017-08" db="EMBL/GenBank/DDBJ databases">
        <title>Resequencing and Reannotation of the genome of Pyrococcus furiosus type strain DSM3638.</title>
        <authorList>
            <person name="Reichelt R.M."/>
            <person name="Bunk B."/>
        </authorList>
    </citation>
    <scope>NUCLEOTIDE SEQUENCE [LARGE SCALE GENOMIC DNA]</scope>
    <source>
        <strain evidence="2 3">DSM 3638</strain>
    </source>
</reference>
<feature type="transmembrane region" description="Helical" evidence="1">
    <location>
        <begin position="136"/>
        <end position="153"/>
    </location>
</feature>
<accession>A0A5C0XRB9</accession>